<name>A0A9D4MDJ0_DREPO</name>
<organism evidence="1 2">
    <name type="scientific">Dreissena polymorpha</name>
    <name type="common">Zebra mussel</name>
    <name type="synonym">Mytilus polymorpha</name>
    <dbReference type="NCBI Taxonomy" id="45954"/>
    <lineage>
        <taxon>Eukaryota</taxon>
        <taxon>Metazoa</taxon>
        <taxon>Spiralia</taxon>
        <taxon>Lophotrochozoa</taxon>
        <taxon>Mollusca</taxon>
        <taxon>Bivalvia</taxon>
        <taxon>Autobranchia</taxon>
        <taxon>Heteroconchia</taxon>
        <taxon>Euheterodonta</taxon>
        <taxon>Imparidentia</taxon>
        <taxon>Neoheterodontei</taxon>
        <taxon>Myida</taxon>
        <taxon>Dreissenoidea</taxon>
        <taxon>Dreissenidae</taxon>
        <taxon>Dreissena</taxon>
    </lineage>
</organism>
<dbReference type="Gene3D" id="3.40.720.10">
    <property type="entry name" value="Alkaline Phosphatase, subunit A"/>
    <property type="match status" value="1"/>
</dbReference>
<evidence type="ECO:0000313" key="2">
    <source>
        <dbReference type="Proteomes" id="UP000828390"/>
    </source>
</evidence>
<dbReference type="InterPro" id="IPR017850">
    <property type="entry name" value="Alkaline_phosphatase_core_sf"/>
</dbReference>
<reference evidence="1" key="2">
    <citation type="submission" date="2020-11" db="EMBL/GenBank/DDBJ databases">
        <authorList>
            <person name="McCartney M.A."/>
            <person name="Auch B."/>
            <person name="Kono T."/>
            <person name="Mallez S."/>
            <person name="Becker A."/>
            <person name="Gohl D.M."/>
            <person name="Silverstein K.A.T."/>
            <person name="Koren S."/>
            <person name="Bechman K.B."/>
            <person name="Herman A."/>
            <person name="Abrahante J.E."/>
            <person name="Garbe J."/>
        </authorList>
    </citation>
    <scope>NUCLEOTIDE SEQUENCE</scope>
    <source>
        <strain evidence="1">Duluth1</strain>
        <tissue evidence="1">Whole animal</tissue>
    </source>
</reference>
<sequence length="691" mass="80377">MKTHTSIRRRMLRVKSTLLKIVAALILLAYTLSSRDLGLNTLYKWTKQERLNYEKQGNSTFHGKDFQHLKHLTEHKNNSDDKQDNLPCMIRALDPWDESLKPYIWNPAPLTCTELHDLFYVQEGGFVRVNNSYAIQNDIVWTNWNCFLQNVSRLPGDQHIIFGTRTLLNFSIVVKSHWFRITCEESATQSTETKKSSNTHVDRTVYDMMHFNPYWNDLAKRPSEVADESEDKPSVIILAMDSLSRSNAMRNLPKSLKYLKEELRAYDFIGYRKVGLNSFPNAVPLLTGHPHTKFPQVESRFLDDLPFLWNSFSKLRLGTFFIEDSKDISMFNYLLRGFYNQPCDYYFRPFDLALHSFEPVVRDPLGKPTAHCYGKRNYFDLMKEYLKGYLKVYRTKRKFGILFSTHVSHDYFNMNQNVDEMFLELLQWMKREVNLDNTLLLFLSDHGFRMGGPALTHIGRAENNNPVLLVHVPLNLRENRSVDNVLRENTERLVSHYDIYQTMYDMIAYGGIPSSTQTEVKNKLVRRNIFSSIPADRTCSDAGVNLEFCTCNNKWNVFNDSKTAHILAPYLVNYINHKLSHNREKCALLSLHNISDVLVEYSTYDVINLHEHVQQVWTSAQNRSGRYTLVIFTQPGLACFEGLLDYSSESGAIKIIGEPIRLNIYGNQSHCVIDQRISSLCYCKDIVHYSK</sequence>
<comment type="caution">
    <text evidence="1">The sequence shown here is derived from an EMBL/GenBank/DDBJ whole genome shotgun (WGS) entry which is preliminary data.</text>
</comment>
<dbReference type="FunFam" id="3.40.720.10:FF:000017">
    <property type="entry name" value="Predicted protein"/>
    <property type="match status" value="1"/>
</dbReference>
<accession>A0A9D4MDJ0</accession>
<dbReference type="PANTHER" id="PTHR10974:SF1">
    <property type="entry name" value="FI08016P-RELATED"/>
    <property type="match status" value="1"/>
</dbReference>
<dbReference type="Proteomes" id="UP000828390">
    <property type="component" value="Unassembled WGS sequence"/>
</dbReference>
<dbReference type="PANTHER" id="PTHR10974">
    <property type="entry name" value="FI08016P-RELATED"/>
    <property type="match status" value="1"/>
</dbReference>
<keyword evidence="2" id="KW-1185">Reference proteome</keyword>
<evidence type="ECO:0000313" key="1">
    <source>
        <dbReference type="EMBL" id="KAH3875587.1"/>
    </source>
</evidence>
<dbReference type="GO" id="GO:0005615">
    <property type="term" value="C:extracellular space"/>
    <property type="evidence" value="ECO:0007669"/>
    <property type="project" value="TreeGrafter"/>
</dbReference>
<dbReference type="EMBL" id="JAIWYP010000002">
    <property type="protein sequence ID" value="KAH3875587.1"/>
    <property type="molecule type" value="Genomic_DNA"/>
</dbReference>
<dbReference type="CDD" id="cd16021">
    <property type="entry name" value="ALP_like"/>
    <property type="match status" value="1"/>
</dbReference>
<dbReference type="AlphaFoldDB" id="A0A9D4MDJ0"/>
<dbReference type="InterPro" id="IPR004245">
    <property type="entry name" value="DUF229"/>
</dbReference>
<reference evidence="1" key="1">
    <citation type="journal article" date="2019" name="bioRxiv">
        <title>The Genome of the Zebra Mussel, Dreissena polymorpha: A Resource for Invasive Species Research.</title>
        <authorList>
            <person name="McCartney M.A."/>
            <person name="Auch B."/>
            <person name="Kono T."/>
            <person name="Mallez S."/>
            <person name="Zhang Y."/>
            <person name="Obille A."/>
            <person name="Becker A."/>
            <person name="Abrahante J.E."/>
            <person name="Garbe J."/>
            <person name="Badalamenti J.P."/>
            <person name="Herman A."/>
            <person name="Mangelson H."/>
            <person name="Liachko I."/>
            <person name="Sullivan S."/>
            <person name="Sone E.D."/>
            <person name="Koren S."/>
            <person name="Silverstein K.A.T."/>
            <person name="Beckman K.B."/>
            <person name="Gohl D.M."/>
        </authorList>
    </citation>
    <scope>NUCLEOTIDE SEQUENCE</scope>
    <source>
        <strain evidence="1">Duluth1</strain>
        <tissue evidence="1">Whole animal</tissue>
    </source>
</reference>
<protein>
    <submittedName>
        <fullName evidence="1">Uncharacterized protein</fullName>
    </submittedName>
</protein>
<proteinExistence type="predicted"/>
<dbReference type="OrthoDB" id="6150363at2759"/>
<dbReference type="Pfam" id="PF02995">
    <property type="entry name" value="DUF229"/>
    <property type="match status" value="1"/>
</dbReference>
<gene>
    <name evidence="1" type="ORF">DPMN_038856</name>
</gene>
<dbReference type="SUPFAM" id="SSF53649">
    <property type="entry name" value="Alkaline phosphatase-like"/>
    <property type="match status" value="1"/>
</dbReference>